<gene>
    <name evidence="1" type="ORF">PEVE_00022256</name>
</gene>
<comment type="caution">
    <text evidence="1">The sequence shown here is derived from an EMBL/GenBank/DDBJ whole genome shotgun (WGS) entry which is preliminary data.</text>
</comment>
<evidence type="ECO:0000313" key="2">
    <source>
        <dbReference type="Proteomes" id="UP001159427"/>
    </source>
</evidence>
<dbReference type="EMBL" id="CALNXI010000298">
    <property type="protein sequence ID" value="CAH3024284.1"/>
    <property type="molecule type" value="Genomic_DNA"/>
</dbReference>
<organism evidence="1 2">
    <name type="scientific">Porites evermanni</name>
    <dbReference type="NCBI Taxonomy" id="104178"/>
    <lineage>
        <taxon>Eukaryota</taxon>
        <taxon>Metazoa</taxon>
        <taxon>Cnidaria</taxon>
        <taxon>Anthozoa</taxon>
        <taxon>Hexacorallia</taxon>
        <taxon>Scleractinia</taxon>
        <taxon>Fungiina</taxon>
        <taxon>Poritidae</taxon>
        <taxon>Porites</taxon>
    </lineage>
</organism>
<name>A0ABN8M562_9CNID</name>
<reference evidence="1 2" key="1">
    <citation type="submission" date="2022-05" db="EMBL/GenBank/DDBJ databases">
        <authorList>
            <consortium name="Genoscope - CEA"/>
            <person name="William W."/>
        </authorList>
    </citation>
    <scope>NUCLEOTIDE SEQUENCE [LARGE SCALE GENOMIC DNA]</scope>
</reference>
<accession>A0ABN8M562</accession>
<dbReference type="Proteomes" id="UP001159427">
    <property type="component" value="Unassembled WGS sequence"/>
</dbReference>
<sequence>MYPKESLGMVKCSRRAKEELFWSGISLEVEQMVTNSSVCPDFAKNHATEPVKFAVPPSTLWNKIELI</sequence>
<keyword evidence="2" id="KW-1185">Reference proteome</keyword>
<protein>
    <submittedName>
        <fullName evidence="1">Uncharacterized protein</fullName>
    </submittedName>
</protein>
<proteinExistence type="predicted"/>
<evidence type="ECO:0000313" key="1">
    <source>
        <dbReference type="EMBL" id="CAH3024284.1"/>
    </source>
</evidence>